<feature type="compositionally biased region" description="Gly residues" evidence="1">
    <location>
        <begin position="167"/>
        <end position="188"/>
    </location>
</feature>
<name>A0A482XRG2_LAOST</name>
<accession>A0A482XRG2</accession>
<sequence length="265" mass="29343">MLLIVELEEHHLQKCSLPPGLQSVKVSIELSACKLRGTITKLDNSFSLDNVNGVRATVTTLTAPEKVENWIATVYKEKDRGGNGERERKRKGDREREREIEKEKGRERERERVRARALYYSEYRCMTSKYFDWKKRVGERMSVFFFRLHNLRRQEEESKKRRRRKGGLGCGGGGGGALGGGGGGGGGSTTTVSDCHMPLGAHSNLTLASSRLFEKAPLTPSDSLDEIALKIPSPSLMPVSSSPSTALVACFAAFQANGFESEFVE</sequence>
<dbReference type="InParanoid" id="A0A482XRG2"/>
<organism evidence="2 3">
    <name type="scientific">Laodelphax striatellus</name>
    <name type="common">Small brown planthopper</name>
    <name type="synonym">Delphax striatella</name>
    <dbReference type="NCBI Taxonomy" id="195883"/>
    <lineage>
        <taxon>Eukaryota</taxon>
        <taxon>Metazoa</taxon>
        <taxon>Ecdysozoa</taxon>
        <taxon>Arthropoda</taxon>
        <taxon>Hexapoda</taxon>
        <taxon>Insecta</taxon>
        <taxon>Pterygota</taxon>
        <taxon>Neoptera</taxon>
        <taxon>Paraneoptera</taxon>
        <taxon>Hemiptera</taxon>
        <taxon>Auchenorrhyncha</taxon>
        <taxon>Fulgoroidea</taxon>
        <taxon>Delphacidae</taxon>
        <taxon>Criomorphinae</taxon>
        <taxon>Laodelphax</taxon>
    </lineage>
</organism>
<comment type="caution">
    <text evidence="2">The sequence shown here is derived from an EMBL/GenBank/DDBJ whole genome shotgun (WGS) entry which is preliminary data.</text>
</comment>
<feature type="region of interest" description="Disordered" evidence="1">
    <location>
        <begin position="80"/>
        <end position="108"/>
    </location>
</feature>
<dbReference type="AlphaFoldDB" id="A0A482XRG2"/>
<evidence type="ECO:0000313" key="2">
    <source>
        <dbReference type="EMBL" id="RZF48137.1"/>
    </source>
</evidence>
<dbReference type="EMBL" id="QKKF02002849">
    <property type="protein sequence ID" value="RZF48137.1"/>
    <property type="molecule type" value="Genomic_DNA"/>
</dbReference>
<gene>
    <name evidence="2" type="ORF">LSTR_LSTR002203</name>
</gene>
<evidence type="ECO:0000256" key="1">
    <source>
        <dbReference type="SAM" id="MobiDB-lite"/>
    </source>
</evidence>
<evidence type="ECO:0000313" key="3">
    <source>
        <dbReference type="Proteomes" id="UP000291343"/>
    </source>
</evidence>
<reference evidence="2 3" key="1">
    <citation type="journal article" date="2017" name="Gigascience">
        <title>Genome sequence of the small brown planthopper, Laodelphax striatellus.</title>
        <authorList>
            <person name="Zhu J."/>
            <person name="Jiang F."/>
            <person name="Wang X."/>
            <person name="Yang P."/>
            <person name="Bao Y."/>
            <person name="Zhao W."/>
            <person name="Wang W."/>
            <person name="Lu H."/>
            <person name="Wang Q."/>
            <person name="Cui N."/>
            <person name="Li J."/>
            <person name="Chen X."/>
            <person name="Luo L."/>
            <person name="Yu J."/>
            <person name="Kang L."/>
            <person name="Cui F."/>
        </authorList>
    </citation>
    <scope>NUCLEOTIDE SEQUENCE [LARGE SCALE GENOMIC DNA]</scope>
    <source>
        <strain evidence="2">Lst14</strain>
    </source>
</reference>
<feature type="region of interest" description="Disordered" evidence="1">
    <location>
        <begin position="155"/>
        <end position="189"/>
    </location>
</feature>
<keyword evidence="3" id="KW-1185">Reference proteome</keyword>
<dbReference type="Proteomes" id="UP000291343">
    <property type="component" value="Unassembled WGS sequence"/>
</dbReference>
<protein>
    <submittedName>
        <fullName evidence="2">Uncharacterized protein</fullName>
    </submittedName>
</protein>
<proteinExistence type="predicted"/>